<reference evidence="2" key="1">
    <citation type="submission" date="2015-02" db="EMBL/GenBank/DDBJ databases">
        <authorList>
            <person name="Patil P.P."/>
            <person name="Midha S."/>
            <person name="Mali S."/>
            <person name="Gautam V."/>
            <person name="Dash L."/>
            <person name="Kumar S."/>
            <person name="Shastri J."/>
            <person name="Singhal L."/>
            <person name="Patil P.B."/>
        </authorList>
    </citation>
    <scope>NUCLEOTIDE SEQUENCE</scope>
    <source>
        <strain evidence="2">BC-19</strain>
    </source>
</reference>
<accession>A0A1V2VY11</accession>
<protein>
    <submittedName>
        <fullName evidence="2">Transposase</fullName>
    </submittedName>
</protein>
<name>A0A1V2VY11_9BURK</name>
<reference evidence="3 4" key="2">
    <citation type="submission" date="2016-08" db="EMBL/GenBank/DDBJ databases">
        <authorList>
            <person name="Seilhamer J.J."/>
        </authorList>
    </citation>
    <scope>NUCLEOTIDE SEQUENCE [LARGE SCALE GENOMIC DNA]</scope>
    <source>
        <strain evidence="3 4">VC14762</strain>
    </source>
</reference>
<gene>
    <name evidence="3" type="ORF">A8E72_25295</name>
    <name evidence="2" type="ORF">UE95_001645</name>
</gene>
<reference evidence="2 5" key="4">
    <citation type="journal article" date="2017" name="Front. Microbiol.">
        <title>Genomics Reveals a Unique Clone of Burkholderia cenocepacia Harboring an Actively Excising Novel Genomic Island.</title>
        <authorList>
            <person name="Patil P.P."/>
            <person name="Mali S."/>
            <person name="Midha S."/>
            <person name="Gautam V."/>
            <person name="Dash L."/>
            <person name="Kumar S."/>
            <person name="Shastri J."/>
            <person name="Singhal L."/>
            <person name="Patil P.B."/>
        </authorList>
    </citation>
    <scope>NUCLEOTIDE SEQUENCE [LARGE SCALE GENOMIC DNA]</scope>
    <source>
        <strain evidence="2 5">BC-19</strain>
    </source>
</reference>
<evidence type="ECO:0000259" key="1">
    <source>
        <dbReference type="Pfam" id="PF24693"/>
    </source>
</evidence>
<dbReference type="InterPro" id="IPR056077">
    <property type="entry name" value="DUF7660"/>
</dbReference>
<dbReference type="AlphaFoldDB" id="A0A1V2VY11"/>
<dbReference type="Proteomes" id="UP000191686">
    <property type="component" value="Unassembled WGS sequence"/>
</dbReference>
<dbReference type="Proteomes" id="UP000188543">
    <property type="component" value="Unassembled WGS sequence"/>
</dbReference>
<evidence type="ECO:0000313" key="4">
    <source>
        <dbReference type="Proteomes" id="UP000188543"/>
    </source>
</evidence>
<proteinExistence type="predicted"/>
<feature type="domain" description="DUF7660" evidence="1">
    <location>
        <begin position="26"/>
        <end position="107"/>
    </location>
</feature>
<reference evidence="2 5" key="3">
    <citation type="journal article" date="2017" name="Front. Microbiol.">
        <title>Genomics reveals a unique clone of Burkholderia cenocepacia harbouring an actively excising novel genomic island.</title>
        <authorList>
            <person name="Patil P."/>
            <person name="Mali S."/>
            <person name="Midha S."/>
            <person name="Gautam V."/>
            <person name="Dash L."/>
            <person name="Kumar S."/>
            <person name="Shastri J."/>
            <person name="Singhal L."/>
            <person name="Patil P.B."/>
        </authorList>
    </citation>
    <scope>NUCLEOTIDE SEQUENCE [LARGE SCALE GENOMIC DNA]</scope>
    <source>
        <strain evidence="2 5">BC-19</strain>
    </source>
</reference>
<evidence type="ECO:0000313" key="2">
    <source>
        <dbReference type="EMBL" id="MCW3709976.1"/>
    </source>
</evidence>
<organism evidence="3 4">
    <name type="scientific">Burkholderia cenocepacia</name>
    <dbReference type="NCBI Taxonomy" id="95486"/>
    <lineage>
        <taxon>Bacteria</taxon>
        <taxon>Pseudomonadati</taxon>
        <taxon>Pseudomonadota</taxon>
        <taxon>Betaproteobacteria</taxon>
        <taxon>Burkholderiales</taxon>
        <taxon>Burkholderiaceae</taxon>
        <taxon>Burkholderia</taxon>
        <taxon>Burkholderia cepacia complex</taxon>
    </lineage>
</organism>
<dbReference type="EMBL" id="JYMX02000001">
    <property type="protein sequence ID" value="MCW3709976.1"/>
    <property type="molecule type" value="Genomic_DNA"/>
</dbReference>
<comment type="caution">
    <text evidence="3">The sequence shown here is derived from an EMBL/GenBank/DDBJ whole genome shotgun (WGS) entry which is preliminary data.</text>
</comment>
<evidence type="ECO:0000313" key="3">
    <source>
        <dbReference type="EMBL" id="ONU80312.1"/>
    </source>
</evidence>
<reference evidence="2" key="5">
    <citation type="submission" date="2021-09" db="EMBL/GenBank/DDBJ databases">
        <authorList>
            <person name="Saroha T."/>
            <person name="Patil P."/>
            <person name="Gautam D.V."/>
            <person name="Patil D.P.B."/>
        </authorList>
    </citation>
    <scope>NUCLEOTIDE SEQUENCE</scope>
    <source>
        <strain evidence="2">BC-19</strain>
    </source>
</reference>
<dbReference type="Pfam" id="PF24693">
    <property type="entry name" value="DUF7660"/>
    <property type="match status" value="1"/>
</dbReference>
<evidence type="ECO:0000313" key="5">
    <source>
        <dbReference type="Proteomes" id="UP000191686"/>
    </source>
</evidence>
<dbReference type="OrthoDB" id="2628285at2"/>
<sequence length="107" mass="12510">MNDDELKNQMAAKLQHALERVVDERTLIHFLRVLGHDWHTERQLEADAPLSPYARAALGWENRSIGEYLEAMIDWAEASEEGLRFYDVPDNPWRRIADILFAGKIYE</sequence>
<dbReference type="EMBL" id="MUTJ01000079">
    <property type="protein sequence ID" value="ONU80312.1"/>
    <property type="molecule type" value="Genomic_DNA"/>
</dbReference>
<dbReference type="RefSeq" id="WP_006485664.1">
    <property type="nucleotide sequence ID" value="NZ_CADETK010000002.1"/>
</dbReference>